<organism evidence="2 3">
    <name type="scientific">Staphylococcus hsinchuensis</name>
    <dbReference type="NCBI Taxonomy" id="3051183"/>
    <lineage>
        <taxon>Bacteria</taxon>
        <taxon>Bacillati</taxon>
        <taxon>Bacillota</taxon>
        <taxon>Bacilli</taxon>
        <taxon>Bacillales</taxon>
        <taxon>Staphylococcaceae</taxon>
        <taxon>Staphylococcus</taxon>
    </lineage>
</organism>
<sequence length="74" mass="8437">MATNNSNNNNNNNNNNNSTNNNNSNNQERTGQVKDRSQVKNPQNDSYVKRDTETGEFMQVKSDSEPFKGVRKED</sequence>
<proteinExistence type="predicted"/>
<accession>A0ABZ3E9D9</accession>
<evidence type="ECO:0000313" key="2">
    <source>
        <dbReference type="EMBL" id="XAF69546.1"/>
    </source>
</evidence>
<feature type="compositionally biased region" description="Low complexity" evidence="1">
    <location>
        <begin position="1"/>
        <end position="26"/>
    </location>
</feature>
<dbReference type="EMBL" id="CP128355">
    <property type="protein sequence ID" value="XAF69546.1"/>
    <property type="molecule type" value="Genomic_DNA"/>
</dbReference>
<dbReference type="RefSeq" id="WP_251519246.1">
    <property type="nucleotide sequence ID" value="NZ_CP128355.1"/>
</dbReference>
<protein>
    <submittedName>
        <fullName evidence="2">Uncharacterized protein</fullName>
    </submittedName>
</protein>
<gene>
    <name evidence="2" type="ORF">QQM35_05585</name>
</gene>
<evidence type="ECO:0000256" key="1">
    <source>
        <dbReference type="SAM" id="MobiDB-lite"/>
    </source>
</evidence>
<reference evidence="2 3" key="1">
    <citation type="journal article" date="2024" name="Pathogens">
        <title>Staphylococcus hsinchuensis sp. nov., Isolated from Soymilk.</title>
        <authorList>
            <person name="Wang Y.T."/>
            <person name="Lin Y.C."/>
            <person name="Hsieh Y.H."/>
            <person name="Lin Y.T."/>
            <person name="Hamada M."/>
            <person name="Chen C.C."/>
            <person name="Liou J.S."/>
            <person name="Lee A.Y."/>
            <person name="Zhang W.L."/>
            <person name="Chen Y.T."/>
            <person name="Huang C.H."/>
        </authorList>
    </citation>
    <scope>NUCLEOTIDE SEQUENCE [LARGE SCALE GENOMIC DNA]</scope>
    <source>
        <strain evidence="2 3">H164</strain>
    </source>
</reference>
<feature type="region of interest" description="Disordered" evidence="1">
    <location>
        <begin position="1"/>
        <end position="74"/>
    </location>
</feature>
<feature type="compositionally biased region" description="Basic and acidic residues" evidence="1">
    <location>
        <begin position="62"/>
        <end position="74"/>
    </location>
</feature>
<evidence type="ECO:0000313" key="3">
    <source>
        <dbReference type="Proteomes" id="UP001436297"/>
    </source>
</evidence>
<keyword evidence="3" id="KW-1185">Reference proteome</keyword>
<name>A0ABZ3E9D9_9STAP</name>
<dbReference type="Proteomes" id="UP001436297">
    <property type="component" value="Chromosome"/>
</dbReference>